<reference evidence="2" key="1">
    <citation type="submission" date="2023-07" db="EMBL/GenBank/DDBJ databases">
        <authorList>
            <consortium name="CYATHOMIX"/>
        </authorList>
    </citation>
    <scope>NUCLEOTIDE SEQUENCE</scope>
    <source>
        <strain evidence="2">N/A</strain>
    </source>
</reference>
<evidence type="ECO:0000256" key="1">
    <source>
        <dbReference type="SAM" id="MobiDB-lite"/>
    </source>
</evidence>
<keyword evidence="3" id="KW-1185">Reference proteome</keyword>
<evidence type="ECO:0000313" key="2">
    <source>
        <dbReference type="EMBL" id="CAJ0589396.1"/>
    </source>
</evidence>
<dbReference type="AlphaFoldDB" id="A0AA36DLF3"/>
<proteinExistence type="predicted"/>
<accession>A0AA36DLF3</accession>
<feature type="region of interest" description="Disordered" evidence="1">
    <location>
        <begin position="53"/>
        <end position="76"/>
    </location>
</feature>
<organism evidence="2 3">
    <name type="scientific">Cylicocyclus nassatus</name>
    <name type="common">Nematode worm</name>
    <dbReference type="NCBI Taxonomy" id="53992"/>
    <lineage>
        <taxon>Eukaryota</taxon>
        <taxon>Metazoa</taxon>
        <taxon>Ecdysozoa</taxon>
        <taxon>Nematoda</taxon>
        <taxon>Chromadorea</taxon>
        <taxon>Rhabditida</taxon>
        <taxon>Rhabditina</taxon>
        <taxon>Rhabditomorpha</taxon>
        <taxon>Strongyloidea</taxon>
        <taxon>Strongylidae</taxon>
        <taxon>Cylicocyclus</taxon>
    </lineage>
</organism>
<name>A0AA36DLF3_CYLNA</name>
<gene>
    <name evidence="2" type="ORF">CYNAS_LOCUS1379</name>
</gene>
<comment type="caution">
    <text evidence="2">The sequence shown here is derived from an EMBL/GenBank/DDBJ whole genome shotgun (WGS) entry which is preliminary data.</text>
</comment>
<sequence length="76" mass="8290">MDKLHAAGNLNSAHQVKLAVIEDGKSLISDFNSYDASWTNLLAVIVYARRKNATEPNQAHPRSSFGYGSGLSLVSW</sequence>
<dbReference type="Proteomes" id="UP001176961">
    <property type="component" value="Unassembled WGS sequence"/>
</dbReference>
<evidence type="ECO:0000313" key="3">
    <source>
        <dbReference type="Proteomes" id="UP001176961"/>
    </source>
</evidence>
<protein>
    <submittedName>
        <fullName evidence="2">Uncharacterized protein</fullName>
    </submittedName>
</protein>
<dbReference type="EMBL" id="CATQJL010000001">
    <property type="protein sequence ID" value="CAJ0589396.1"/>
    <property type="molecule type" value="Genomic_DNA"/>
</dbReference>